<evidence type="ECO:0000313" key="2">
    <source>
        <dbReference type="Proteomes" id="UP000325577"/>
    </source>
</evidence>
<dbReference type="Proteomes" id="UP000325577">
    <property type="component" value="Linkage Group LG11"/>
</dbReference>
<sequence>MGGREHRSPVAVVGGGMDWTTTNWLARLGGGGGGGGGQFGSFSYESENDLSVMVSDFLENGSCGADSRYSSDSDSSFSDLADKILLYKHSVDDYESDLLSAICTSKWQGFGHIPGGEHEFIDVITHFDGGCSGRYIIDIDFHSHFEIARAVESYDAVLNSLPVVYVGSLSKLKQFLQSMVDAARCSLKQNSMPLPPWRSLAYLAAKWESTSQRVVSLYEQNTNRTYSYSHQHCIGLLRRLKSCIQSEIKAKELLTLTKNGKKGRPKPERWRHSSFRTPVKIPRFCWG</sequence>
<dbReference type="InterPro" id="IPR006502">
    <property type="entry name" value="PDDEXK-like"/>
</dbReference>
<dbReference type="AlphaFoldDB" id="A0A5J5BMG7"/>
<dbReference type="EMBL" id="CM018034">
    <property type="protein sequence ID" value="KAA8543874.1"/>
    <property type="molecule type" value="Genomic_DNA"/>
</dbReference>
<dbReference type="PANTHER" id="PTHR31579">
    <property type="entry name" value="OS03G0796600 PROTEIN"/>
    <property type="match status" value="1"/>
</dbReference>
<gene>
    <name evidence="1" type="ORF">F0562_021949</name>
</gene>
<dbReference type="Pfam" id="PF04720">
    <property type="entry name" value="PDDEXK_6"/>
    <property type="match status" value="1"/>
</dbReference>
<proteinExistence type="predicted"/>
<protein>
    <submittedName>
        <fullName evidence="1">Uncharacterized protein</fullName>
    </submittedName>
</protein>
<dbReference type="PANTHER" id="PTHR31579:SF39">
    <property type="entry name" value="OS01G0973600 PROTEIN"/>
    <property type="match status" value="1"/>
</dbReference>
<accession>A0A5J5BMG7</accession>
<dbReference type="NCBIfam" id="TIGR01615">
    <property type="entry name" value="A_thal_3542"/>
    <property type="match status" value="1"/>
</dbReference>
<dbReference type="OrthoDB" id="691424at2759"/>
<evidence type="ECO:0000313" key="1">
    <source>
        <dbReference type="EMBL" id="KAA8543874.1"/>
    </source>
</evidence>
<name>A0A5J5BMG7_9ASTE</name>
<keyword evidence="2" id="KW-1185">Reference proteome</keyword>
<reference evidence="1 2" key="1">
    <citation type="submission" date="2019-09" db="EMBL/GenBank/DDBJ databases">
        <title>A chromosome-level genome assembly of the Chinese tupelo Nyssa sinensis.</title>
        <authorList>
            <person name="Yang X."/>
            <person name="Kang M."/>
            <person name="Yang Y."/>
            <person name="Xiong H."/>
            <person name="Wang M."/>
            <person name="Zhang Z."/>
            <person name="Wang Z."/>
            <person name="Wu H."/>
            <person name="Ma T."/>
            <person name="Liu J."/>
            <person name="Xi Z."/>
        </authorList>
    </citation>
    <scope>NUCLEOTIDE SEQUENCE [LARGE SCALE GENOMIC DNA]</scope>
    <source>
        <strain evidence="1">J267</strain>
        <tissue evidence="1">Leaf</tissue>
    </source>
</reference>
<organism evidence="1 2">
    <name type="scientific">Nyssa sinensis</name>
    <dbReference type="NCBI Taxonomy" id="561372"/>
    <lineage>
        <taxon>Eukaryota</taxon>
        <taxon>Viridiplantae</taxon>
        <taxon>Streptophyta</taxon>
        <taxon>Embryophyta</taxon>
        <taxon>Tracheophyta</taxon>
        <taxon>Spermatophyta</taxon>
        <taxon>Magnoliopsida</taxon>
        <taxon>eudicotyledons</taxon>
        <taxon>Gunneridae</taxon>
        <taxon>Pentapetalae</taxon>
        <taxon>asterids</taxon>
        <taxon>Cornales</taxon>
        <taxon>Nyssaceae</taxon>
        <taxon>Nyssa</taxon>
    </lineage>
</organism>